<dbReference type="AlphaFoldDB" id="A0A0C2S7P0"/>
<gene>
    <name evidence="1" type="ORF">M378DRAFT_170168</name>
</gene>
<accession>A0A0C2S7P0</accession>
<proteinExistence type="predicted"/>
<organism evidence="1 2">
    <name type="scientific">Amanita muscaria (strain Koide BX008)</name>
    <dbReference type="NCBI Taxonomy" id="946122"/>
    <lineage>
        <taxon>Eukaryota</taxon>
        <taxon>Fungi</taxon>
        <taxon>Dikarya</taxon>
        <taxon>Basidiomycota</taxon>
        <taxon>Agaricomycotina</taxon>
        <taxon>Agaricomycetes</taxon>
        <taxon>Agaricomycetidae</taxon>
        <taxon>Agaricales</taxon>
        <taxon>Pluteineae</taxon>
        <taxon>Amanitaceae</taxon>
        <taxon>Amanita</taxon>
    </lineage>
</organism>
<reference evidence="1 2" key="1">
    <citation type="submission" date="2014-04" db="EMBL/GenBank/DDBJ databases">
        <title>Evolutionary Origins and Diversification of the Mycorrhizal Mutualists.</title>
        <authorList>
            <consortium name="DOE Joint Genome Institute"/>
            <consortium name="Mycorrhizal Genomics Consortium"/>
            <person name="Kohler A."/>
            <person name="Kuo A."/>
            <person name="Nagy L.G."/>
            <person name="Floudas D."/>
            <person name="Copeland A."/>
            <person name="Barry K.W."/>
            <person name="Cichocki N."/>
            <person name="Veneault-Fourrey C."/>
            <person name="LaButti K."/>
            <person name="Lindquist E.A."/>
            <person name="Lipzen A."/>
            <person name="Lundell T."/>
            <person name="Morin E."/>
            <person name="Murat C."/>
            <person name="Riley R."/>
            <person name="Ohm R."/>
            <person name="Sun H."/>
            <person name="Tunlid A."/>
            <person name="Henrissat B."/>
            <person name="Grigoriev I.V."/>
            <person name="Hibbett D.S."/>
            <person name="Martin F."/>
        </authorList>
    </citation>
    <scope>NUCLEOTIDE SEQUENCE [LARGE SCALE GENOMIC DNA]</scope>
    <source>
        <strain evidence="1 2">Koide BX008</strain>
    </source>
</reference>
<dbReference type="InParanoid" id="A0A0C2S7P0"/>
<dbReference type="Proteomes" id="UP000054549">
    <property type="component" value="Unassembled WGS sequence"/>
</dbReference>
<evidence type="ECO:0000313" key="2">
    <source>
        <dbReference type="Proteomes" id="UP000054549"/>
    </source>
</evidence>
<keyword evidence="2" id="KW-1185">Reference proteome</keyword>
<evidence type="ECO:0000313" key="1">
    <source>
        <dbReference type="EMBL" id="KIL58800.1"/>
    </source>
</evidence>
<protein>
    <submittedName>
        <fullName evidence="1">Uncharacterized protein</fullName>
    </submittedName>
</protein>
<dbReference type="HOGENOM" id="CLU_2793426_0_0_1"/>
<sequence length="68" mass="7908">MKTWINGSPSRVEFVILYVSSREVVVRFEEYDPESVHVRLVMFWVLGPQFFDCTLGAIECTYGLVPTY</sequence>
<name>A0A0C2S7P0_AMAMK</name>
<dbReference type="EMBL" id="KN818329">
    <property type="protein sequence ID" value="KIL58800.1"/>
    <property type="molecule type" value="Genomic_DNA"/>
</dbReference>